<evidence type="ECO:0000313" key="4">
    <source>
        <dbReference type="EMBL" id="RKP25049.1"/>
    </source>
</evidence>
<comment type="function">
    <text evidence="3">Required for mitochondrial cytochrome c oxidase (COX) assembly and respiration.</text>
</comment>
<sequence length="80" mass="9459">MHPHVYEHKNPNCAELIRQLEECHARGLWSKLTNECGGLKDALNACLAAEFNENRKTNTDEARKRRQRVRELWKELDEDK</sequence>
<evidence type="ECO:0000256" key="3">
    <source>
        <dbReference type="RuleBase" id="RU364104"/>
    </source>
</evidence>
<dbReference type="InterPro" id="IPR013892">
    <property type="entry name" value="Cyt_c_biogenesis_Cmc1-like"/>
</dbReference>
<dbReference type="AlphaFoldDB" id="A0A4V1J1H2"/>
<dbReference type="Pfam" id="PF08583">
    <property type="entry name" value="Cmc1"/>
    <property type="match status" value="1"/>
</dbReference>
<name>A0A4V1J1H2_9FUNG</name>
<reference evidence="5" key="1">
    <citation type="journal article" date="2018" name="Nat. Microbiol.">
        <title>Leveraging single-cell genomics to expand the fungal tree of life.</title>
        <authorList>
            <person name="Ahrendt S.R."/>
            <person name="Quandt C.A."/>
            <person name="Ciobanu D."/>
            <person name="Clum A."/>
            <person name="Salamov A."/>
            <person name="Andreopoulos B."/>
            <person name="Cheng J.F."/>
            <person name="Woyke T."/>
            <person name="Pelin A."/>
            <person name="Henrissat B."/>
            <person name="Reynolds N.K."/>
            <person name="Benny G.L."/>
            <person name="Smith M.E."/>
            <person name="James T.Y."/>
            <person name="Grigoriev I.V."/>
        </authorList>
    </citation>
    <scope>NUCLEOTIDE SEQUENCE [LARGE SCALE GENOMIC DNA]</scope>
    <source>
        <strain evidence="5">Benny S71-1</strain>
    </source>
</reference>
<evidence type="ECO:0000256" key="2">
    <source>
        <dbReference type="ARBA" id="ARBA00023157"/>
    </source>
</evidence>
<proteinExistence type="inferred from homology"/>
<gene>
    <name evidence="4" type="ORF">SYNPS1DRAFT_16217</name>
</gene>
<keyword evidence="2" id="KW-1015">Disulfide bond</keyword>
<protein>
    <recommendedName>
        <fullName evidence="3">COX assembly mitochondrial protein</fullName>
    </recommendedName>
</protein>
<evidence type="ECO:0000256" key="1">
    <source>
        <dbReference type="ARBA" id="ARBA00007347"/>
    </source>
</evidence>
<comment type="similarity">
    <text evidence="1 3">Belongs to the CMC family.</text>
</comment>
<evidence type="ECO:0000313" key="5">
    <source>
        <dbReference type="Proteomes" id="UP000278143"/>
    </source>
</evidence>
<accession>A0A4V1J1H2</accession>
<dbReference type="Proteomes" id="UP000278143">
    <property type="component" value="Unassembled WGS sequence"/>
</dbReference>
<keyword evidence="3" id="KW-0143">Chaperone</keyword>
<organism evidence="4 5">
    <name type="scientific">Syncephalis pseudoplumigaleata</name>
    <dbReference type="NCBI Taxonomy" id="1712513"/>
    <lineage>
        <taxon>Eukaryota</taxon>
        <taxon>Fungi</taxon>
        <taxon>Fungi incertae sedis</taxon>
        <taxon>Zoopagomycota</taxon>
        <taxon>Zoopagomycotina</taxon>
        <taxon>Zoopagomycetes</taxon>
        <taxon>Zoopagales</taxon>
        <taxon>Piptocephalidaceae</taxon>
        <taxon>Syncephalis</taxon>
    </lineage>
</organism>
<keyword evidence="3" id="KW-0472">Membrane</keyword>
<keyword evidence="3" id="KW-0496">Mitochondrion</keyword>
<dbReference type="OrthoDB" id="532630at2759"/>
<keyword evidence="5" id="KW-1185">Reference proteome</keyword>
<comment type="subcellular location">
    <subcellularLocation>
        <location evidence="3">Mitochondrion inner membrane</location>
    </subcellularLocation>
</comment>
<dbReference type="EMBL" id="KZ989904">
    <property type="protein sequence ID" value="RKP25049.1"/>
    <property type="molecule type" value="Genomic_DNA"/>
</dbReference>
<keyword evidence="3" id="KW-0999">Mitochondrion inner membrane</keyword>
<dbReference type="GO" id="GO:0005743">
    <property type="term" value="C:mitochondrial inner membrane"/>
    <property type="evidence" value="ECO:0007669"/>
    <property type="project" value="UniProtKB-SubCell"/>
</dbReference>